<protein>
    <submittedName>
        <fullName evidence="1">Uncharacterized protein</fullName>
    </submittedName>
</protein>
<name>A0A6H1ZK96_9ZZZZ</name>
<organism evidence="1">
    <name type="scientific">viral metagenome</name>
    <dbReference type="NCBI Taxonomy" id="1070528"/>
    <lineage>
        <taxon>unclassified sequences</taxon>
        <taxon>metagenomes</taxon>
        <taxon>organismal metagenomes</taxon>
    </lineage>
</organism>
<proteinExistence type="predicted"/>
<reference evidence="1" key="1">
    <citation type="submission" date="2020-03" db="EMBL/GenBank/DDBJ databases">
        <title>The deep terrestrial virosphere.</title>
        <authorList>
            <person name="Holmfeldt K."/>
            <person name="Nilsson E."/>
            <person name="Simone D."/>
            <person name="Lopez-Fernandez M."/>
            <person name="Wu X."/>
            <person name="de Brujin I."/>
            <person name="Lundin D."/>
            <person name="Andersson A."/>
            <person name="Bertilsson S."/>
            <person name="Dopson M."/>
        </authorList>
    </citation>
    <scope>NUCLEOTIDE SEQUENCE</scope>
    <source>
        <strain evidence="2">MM415A03784</strain>
        <strain evidence="1">TM448A00705</strain>
        <strain evidence="3">TM448B01003</strain>
    </source>
</reference>
<evidence type="ECO:0000313" key="1">
    <source>
        <dbReference type="EMBL" id="QJA47620.1"/>
    </source>
</evidence>
<accession>A0A6H1ZK96</accession>
<gene>
    <name evidence="2" type="ORF">MM415A03784_0013</name>
    <name evidence="1" type="ORF">TM448A00705_0034</name>
    <name evidence="3" type="ORF">TM448B01003_0031</name>
</gene>
<evidence type="ECO:0000313" key="3">
    <source>
        <dbReference type="EMBL" id="QJH97380.1"/>
    </source>
</evidence>
<dbReference type="EMBL" id="MT141784">
    <property type="protein sequence ID" value="QJA70340.1"/>
    <property type="molecule type" value="Genomic_DNA"/>
</dbReference>
<dbReference type="EMBL" id="MT144050">
    <property type="protein sequence ID" value="QJA47620.1"/>
    <property type="molecule type" value="Genomic_DNA"/>
</dbReference>
<dbReference type="AlphaFoldDB" id="A0A6H1ZK96"/>
<sequence length="64" mass="6969">MKTNKDIFVPQGSPLETIPTERRQALMVWAGVAIRVEITRDVEGILLIGKEGLGQLVENGLVAP</sequence>
<dbReference type="EMBL" id="MT144684">
    <property type="protein sequence ID" value="QJH97380.1"/>
    <property type="molecule type" value="Genomic_DNA"/>
</dbReference>
<evidence type="ECO:0000313" key="2">
    <source>
        <dbReference type="EMBL" id="QJA70340.1"/>
    </source>
</evidence>